<evidence type="ECO:0000259" key="2">
    <source>
        <dbReference type="Pfam" id="PF12680"/>
    </source>
</evidence>
<dbReference type="Pfam" id="PF12680">
    <property type="entry name" value="SnoaL_2"/>
    <property type="match status" value="1"/>
</dbReference>
<evidence type="ECO:0000313" key="3">
    <source>
        <dbReference type="EMBL" id="MDJ1482603.1"/>
    </source>
</evidence>
<evidence type="ECO:0000313" key="4">
    <source>
        <dbReference type="Proteomes" id="UP001241110"/>
    </source>
</evidence>
<dbReference type="Proteomes" id="UP001241110">
    <property type="component" value="Unassembled WGS sequence"/>
</dbReference>
<feature type="chain" id="PRO_5042146464" evidence="1">
    <location>
        <begin position="24"/>
        <end position="167"/>
    </location>
</feature>
<evidence type="ECO:0000256" key="1">
    <source>
        <dbReference type="SAM" id="SignalP"/>
    </source>
</evidence>
<name>A0AAE3QTZ6_9BACT</name>
<reference evidence="3" key="1">
    <citation type="submission" date="2023-05" db="EMBL/GenBank/DDBJ databases">
        <authorList>
            <person name="Zhang X."/>
        </authorList>
    </citation>
    <scope>NUCLEOTIDE SEQUENCE</scope>
    <source>
        <strain evidence="3">YF14B1</strain>
    </source>
</reference>
<dbReference type="InterPro" id="IPR037401">
    <property type="entry name" value="SnoaL-like"/>
</dbReference>
<sequence>MKLTPFIIIVSLLVSLSAFQVQAQTPVTSAADPEKLFTSSDTRLHKNKQVVYHIVKDLLECNHWELADKYIAEDYIQHNPNAANGREAVVKFFTNVLKVKPSPIPDKMKSKVVSVVAEGELVTVAFVKEEKNPNDPGKTYTTTWFDQWRIVNGKAVEHWDGATLFAK</sequence>
<dbReference type="InterPro" id="IPR032710">
    <property type="entry name" value="NTF2-like_dom_sf"/>
</dbReference>
<dbReference type="InterPro" id="IPR009959">
    <property type="entry name" value="Cyclase_SnoaL-like"/>
</dbReference>
<dbReference type="Gene3D" id="3.10.450.50">
    <property type="match status" value="1"/>
</dbReference>
<feature type="domain" description="SnoaL-like" evidence="2">
    <location>
        <begin position="63"/>
        <end position="158"/>
    </location>
</feature>
<gene>
    <name evidence="3" type="ORF">QNI16_19035</name>
</gene>
<dbReference type="GO" id="GO:0030638">
    <property type="term" value="P:polyketide metabolic process"/>
    <property type="evidence" value="ECO:0007669"/>
    <property type="project" value="InterPro"/>
</dbReference>
<keyword evidence="1" id="KW-0732">Signal</keyword>
<dbReference type="PANTHER" id="PTHR38436:SF1">
    <property type="entry name" value="ESTER CYCLASE"/>
    <property type="match status" value="1"/>
</dbReference>
<dbReference type="SUPFAM" id="SSF54427">
    <property type="entry name" value="NTF2-like"/>
    <property type="match status" value="1"/>
</dbReference>
<feature type="signal peptide" evidence="1">
    <location>
        <begin position="1"/>
        <end position="23"/>
    </location>
</feature>
<proteinExistence type="predicted"/>
<protein>
    <submittedName>
        <fullName evidence="3">Nuclear transport factor 2 family protein</fullName>
    </submittedName>
</protein>
<comment type="caution">
    <text evidence="3">The sequence shown here is derived from an EMBL/GenBank/DDBJ whole genome shotgun (WGS) entry which is preliminary data.</text>
</comment>
<dbReference type="EMBL" id="JASJOS010000008">
    <property type="protein sequence ID" value="MDJ1482603.1"/>
    <property type="molecule type" value="Genomic_DNA"/>
</dbReference>
<dbReference type="RefSeq" id="WP_313981875.1">
    <property type="nucleotide sequence ID" value="NZ_JASJOS010000008.1"/>
</dbReference>
<organism evidence="3 4">
    <name type="scientific">Xanthocytophaga flava</name>
    <dbReference type="NCBI Taxonomy" id="3048013"/>
    <lineage>
        <taxon>Bacteria</taxon>
        <taxon>Pseudomonadati</taxon>
        <taxon>Bacteroidota</taxon>
        <taxon>Cytophagia</taxon>
        <taxon>Cytophagales</taxon>
        <taxon>Rhodocytophagaceae</taxon>
        <taxon>Xanthocytophaga</taxon>
    </lineage>
</organism>
<dbReference type="PANTHER" id="PTHR38436">
    <property type="entry name" value="POLYKETIDE CYCLASE SNOAL-LIKE DOMAIN"/>
    <property type="match status" value="1"/>
</dbReference>
<accession>A0AAE3QTZ6</accession>
<dbReference type="AlphaFoldDB" id="A0AAE3QTZ6"/>